<feature type="binding site" evidence="9">
    <location>
        <position position="225"/>
    </location>
    <ligand>
        <name>Mg(2+)</name>
        <dbReference type="ChEBI" id="CHEBI:18420"/>
        <label>2</label>
    </ligand>
</feature>
<dbReference type="UniPathway" id="UPA00035">
    <property type="reaction ID" value="UER00041"/>
</dbReference>
<evidence type="ECO:0000256" key="1">
    <source>
        <dbReference type="ARBA" id="ARBA00004907"/>
    </source>
</evidence>
<name>A0A1M6J938_9FIRM</name>
<dbReference type="InterPro" id="IPR000312">
    <property type="entry name" value="Glycosyl_Trfase_fam3"/>
</dbReference>
<feature type="binding site" evidence="9">
    <location>
        <begin position="108"/>
        <end position="116"/>
    </location>
    <ligand>
        <name>5-phospho-alpha-D-ribose 1-diphosphate</name>
        <dbReference type="ChEBI" id="CHEBI:58017"/>
    </ligand>
</feature>
<dbReference type="AlphaFoldDB" id="A0A1M6J938"/>
<evidence type="ECO:0000256" key="2">
    <source>
        <dbReference type="ARBA" id="ARBA00022605"/>
    </source>
</evidence>
<evidence type="ECO:0000256" key="8">
    <source>
        <dbReference type="ARBA" id="ARBA00061188"/>
    </source>
</evidence>
<keyword evidence="9" id="KW-0460">Magnesium</keyword>
<comment type="similarity">
    <text evidence="9">Belongs to the anthranilate phosphoribosyltransferase family.</text>
</comment>
<dbReference type="InterPro" id="IPR017459">
    <property type="entry name" value="Glycosyl_Trfase_fam3_N_dom"/>
</dbReference>
<dbReference type="Pfam" id="PF00591">
    <property type="entry name" value="Glycos_transf_3"/>
    <property type="match status" value="1"/>
</dbReference>
<dbReference type="Gene3D" id="1.20.970.10">
    <property type="entry name" value="Transferase, Pyrimidine Nucleoside Phosphorylase, Chain C"/>
    <property type="match status" value="1"/>
</dbReference>
<feature type="domain" description="Glycosyl transferase family 3 N-terminal" evidence="11">
    <location>
        <begin position="4"/>
        <end position="64"/>
    </location>
</feature>
<evidence type="ECO:0000256" key="5">
    <source>
        <dbReference type="ARBA" id="ARBA00022822"/>
    </source>
</evidence>
<feature type="binding site" evidence="9">
    <location>
        <position position="120"/>
    </location>
    <ligand>
        <name>5-phospho-alpha-D-ribose 1-diphosphate</name>
        <dbReference type="ChEBI" id="CHEBI:58017"/>
    </ligand>
</feature>
<feature type="binding site" evidence="9">
    <location>
        <position position="80"/>
    </location>
    <ligand>
        <name>anthranilate</name>
        <dbReference type="ChEBI" id="CHEBI:16567"/>
        <label>1</label>
    </ligand>
</feature>
<keyword evidence="6 9" id="KW-0057">Aromatic amino acid biosynthesis</keyword>
<comment type="similarity">
    <text evidence="8">In the C-terminal section; belongs to the anthranilate phosphoribosyltransferase family.</text>
</comment>
<dbReference type="OrthoDB" id="9806430at2"/>
<protein>
    <recommendedName>
        <fullName evidence="9">Anthranilate phosphoribosyltransferase</fullName>
        <ecNumber evidence="9">2.4.2.18</ecNumber>
    </recommendedName>
</protein>
<dbReference type="Proteomes" id="UP000184052">
    <property type="component" value="Unassembled WGS sequence"/>
</dbReference>
<reference evidence="12 13" key="1">
    <citation type="submission" date="2016-11" db="EMBL/GenBank/DDBJ databases">
        <authorList>
            <person name="Jaros S."/>
            <person name="Januszkiewicz K."/>
            <person name="Wedrychowicz H."/>
        </authorList>
    </citation>
    <scope>NUCLEOTIDE SEQUENCE [LARGE SCALE GENOMIC DNA]</scope>
    <source>
        <strain evidence="12 13">DSM 17477</strain>
    </source>
</reference>
<organism evidence="12 13">
    <name type="scientific">Dethiosulfatibacter aminovorans DSM 17477</name>
    <dbReference type="NCBI Taxonomy" id="1121476"/>
    <lineage>
        <taxon>Bacteria</taxon>
        <taxon>Bacillati</taxon>
        <taxon>Bacillota</taxon>
        <taxon>Tissierellia</taxon>
        <taxon>Dethiosulfatibacter</taxon>
    </lineage>
</organism>
<keyword evidence="5 9" id="KW-0822">Tryptophan biosynthesis</keyword>
<gene>
    <name evidence="9" type="primary">trpD</name>
    <name evidence="12" type="ORF">SAMN02745751_02553</name>
</gene>
<dbReference type="PANTHER" id="PTHR43285:SF2">
    <property type="entry name" value="ANTHRANILATE PHOSPHORIBOSYLTRANSFERASE"/>
    <property type="match status" value="1"/>
</dbReference>
<comment type="subunit">
    <text evidence="9">Homodimer.</text>
</comment>
<dbReference type="GO" id="GO:0000162">
    <property type="term" value="P:L-tryptophan biosynthetic process"/>
    <property type="evidence" value="ECO:0007669"/>
    <property type="project" value="UniProtKB-UniRule"/>
</dbReference>
<accession>A0A1M6J938</accession>
<feature type="binding site" evidence="9">
    <location>
        <begin position="90"/>
        <end position="93"/>
    </location>
    <ligand>
        <name>5-phospho-alpha-D-ribose 1-diphosphate</name>
        <dbReference type="ChEBI" id="CHEBI:58017"/>
    </ligand>
</feature>
<proteinExistence type="inferred from homology"/>
<sequence length="336" mass="36577">MRSEILFKLSNKENLTKDEALEAMNSIMKGESSPVQTASFLTALKMKGETVEEISGCAMSVISNASKLEYKHEHLVDCVGTGGDGANTFNISTTASFIAAGAGVKVAKHGNRSVSSKSGSADVLEKLGVHLTDENEKIKNCLDKANIGFMFAPHHHKSFKNVVPVRKELKFRTVFNILGPMVNPASVEKQIMGVYDKGLVHVCANVLKELGVKRAMVIHGEDGLDEITLTGKTYVSEIKDDKVVEYMINPEDYGFKLCELVDISGEGPGVNADILESILRGDTGFRRDIAILNAAAAIYISGVADSYEEGLHKAIESVDSGKAYEKLEKMRMETRR</sequence>
<dbReference type="SUPFAM" id="SSF47648">
    <property type="entry name" value="Nucleoside phosphorylase/phosphoribosyltransferase N-terminal domain"/>
    <property type="match status" value="1"/>
</dbReference>
<evidence type="ECO:0000259" key="11">
    <source>
        <dbReference type="Pfam" id="PF02885"/>
    </source>
</evidence>
<evidence type="ECO:0000256" key="3">
    <source>
        <dbReference type="ARBA" id="ARBA00022676"/>
    </source>
</evidence>
<dbReference type="Gene3D" id="3.40.1030.10">
    <property type="entry name" value="Nucleoside phosphorylase/phosphoribosyltransferase catalytic domain"/>
    <property type="match status" value="1"/>
</dbReference>
<feature type="binding site" evidence="9">
    <location>
        <position position="226"/>
    </location>
    <ligand>
        <name>Mg(2+)</name>
        <dbReference type="ChEBI" id="CHEBI:18420"/>
        <label>1</label>
    </ligand>
</feature>
<dbReference type="NCBIfam" id="TIGR01245">
    <property type="entry name" value="trpD"/>
    <property type="match status" value="1"/>
</dbReference>
<dbReference type="InterPro" id="IPR036320">
    <property type="entry name" value="Glycosyl_Trfase_fam3_N_dom_sf"/>
</dbReference>
<dbReference type="InterPro" id="IPR005940">
    <property type="entry name" value="Anthranilate_Pribosyl_Tfrase"/>
</dbReference>
<dbReference type="GO" id="GO:0004048">
    <property type="term" value="F:anthranilate phosphoribosyltransferase activity"/>
    <property type="evidence" value="ECO:0007669"/>
    <property type="project" value="UniProtKB-UniRule"/>
</dbReference>
<keyword evidence="9" id="KW-0479">Metal-binding</keyword>
<feature type="domain" description="Glycosyl transferase family 3" evidence="10">
    <location>
        <begin position="73"/>
        <end position="324"/>
    </location>
</feature>
<evidence type="ECO:0000256" key="7">
    <source>
        <dbReference type="ARBA" id="ARBA00052328"/>
    </source>
</evidence>
<dbReference type="GO" id="GO:0005829">
    <property type="term" value="C:cytosol"/>
    <property type="evidence" value="ECO:0007669"/>
    <property type="project" value="TreeGrafter"/>
</dbReference>
<keyword evidence="13" id="KW-1185">Reference proteome</keyword>
<keyword evidence="3 9" id="KW-0328">Glycosyltransferase</keyword>
<dbReference type="PANTHER" id="PTHR43285">
    <property type="entry name" value="ANTHRANILATE PHOSPHORIBOSYLTRANSFERASE"/>
    <property type="match status" value="1"/>
</dbReference>
<dbReference type="InterPro" id="IPR035902">
    <property type="entry name" value="Nuc_phospho_transferase"/>
</dbReference>
<evidence type="ECO:0000256" key="4">
    <source>
        <dbReference type="ARBA" id="ARBA00022679"/>
    </source>
</evidence>
<feature type="binding site" evidence="9">
    <location>
        <begin position="83"/>
        <end position="84"/>
    </location>
    <ligand>
        <name>5-phospho-alpha-D-ribose 1-diphosphate</name>
        <dbReference type="ChEBI" id="CHEBI:58017"/>
    </ligand>
</feature>
<comment type="cofactor">
    <cofactor evidence="9">
        <name>Mg(2+)</name>
        <dbReference type="ChEBI" id="CHEBI:18420"/>
    </cofactor>
    <text evidence="9">Binds 2 magnesium ions per monomer.</text>
</comment>
<evidence type="ECO:0000256" key="6">
    <source>
        <dbReference type="ARBA" id="ARBA00023141"/>
    </source>
</evidence>
<evidence type="ECO:0000256" key="9">
    <source>
        <dbReference type="HAMAP-Rule" id="MF_00211"/>
    </source>
</evidence>
<feature type="binding site" evidence="9">
    <location>
        <position position="226"/>
    </location>
    <ligand>
        <name>Mg(2+)</name>
        <dbReference type="ChEBI" id="CHEBI:18420"/>
        <label>2</label>
    </ligand>
</feature>
<feature type="binding site" evidence="9">
    <location>
        <position position="166"/>
    </location>
    <ligand>
        <name>anthranilate</name>
        <dbReference type="ChEBI" id="CHEBI:16567"/>
        <label>2</label>
    </ligand>
</feature>
<comment type="catalytic activity">
    <reaction evidence="7 9">
        <text>N-(5-phospho-beta-D-ribosyl)anthranilate + diphosphate = 5-phospho-alpha-D-ribose 1-diphosphate + anthranilate</text>
        <dbReference type="Rhea" id="RHEA:11768"/>
        <dbReference type="ChEBI" id="CHEBI:16567"/>
        <dbReference type="ChEBI" id="CHEBI:18277"/>
        <dbReference type="ChEBI" id="CHEBI:33019"/>
        <dbReference type="ChEBI" id="CHEBI:58017"/>
        <dbReference type="EC" id="2.4.2.18"/>
    </reaction>
</comment>
<dbReference type="EC" id="2.4.2.18" evidence="9"/>
<evidence type="ECO:0000313" key="12">
    <source>
        <dbReference type="EMBL" id="SHJ43203.1"/>
    </source>
</evidence>
<dbReference type="EMBL" id="FQZL01000020">
    <property type="protein sequence ID" value="SHJ43203.1"/>
    <property type="molecule type" value="Genomic_DNA"/>
</dbReference>
<feature type="binding site" evidence="9">
    <location>
        <position position="111"/>
    </location>
    <ligand>
        <name>anthranilate</name>
        <dbReference type="ChEBI" id="CHEBI:16567"/>
        <label>1</label>
    </ligand>
</feature>
<comment type="pathway">
    <text evidence="1 9">Amino-acid biosynthesis; L-tryptophan biosynthesis; L-tryptophan from chorismate: step 2/5.</text>
</comment>
<feature type="binding site" evidence="9">
    <location>
        <position position="88"/>
    </location>
    <ligand>
        <name>5-phospho-alpha-D-ribose 1-diphosphate</name>
        <dbReference type="ChEBI" id="CHEBI:58017"/>
    </ligand>
</feature>
<dbReference type="SUPFAM" id="SSF52418">
    <property type="entry name" value="Nucleoside phosphorylase/phosphoribosyltransferase catalytic domain"/>
    <property type="match status" value="1"/>
</dbReference>
<dbReference type="Pfam" id="PF02885">
    <property type="entry name" value="Glycos_trans_3N"/>
    <property type="match status" value="1"/>
</dbReference>
<feature type="binding site" evidence="9">
    <location>
        <position position="80"/>
    </location>
    <ligand>
        <name>5-phospho-alpha-D-ribose 1-diphosphate</name>
        <dbReference type="ChEBI" id="CHEBI:58017"/>
    </ligand>
</feature>
<dbReference type="RefSeq" id="WP_073049964.1">
    <property type="nucleotide sequence ID" value="NZ_FQZL01000020.1"/>
</dbReference>
<comment type="function">
    <text evidence="9">Catalyzes the transfer of the phosphoribosyl group of 5-phosphorylribose-1-pyrophosphate (PRPP) to anthranilate to yield N-(5'-phosphoribosyl)-anthranilate (PRA).</text>
</comment>
<comment type="caution">
    <text evidence="9">Lacks conserved residue(s) required for the propagation of feature annotation.</text>
</comment>
<dbReference type="HAMAP" id="MF_00211">
    <property type="entry name" value="TrpD"/>
    <property type="match status" value="1"/>
</dbReference>
<feature type="binding site" evidence="9">
    <location>
        <position position="92"/>
    </location>
    <ligand>
        <name>Mg(2+)</name>
        <dbReference type="ChEBI" id="CHEBI:18420"/>
        <label>1</label>
    </ligand>
</feature>
<evidence type="ECO:0000259" key="10">
    <source>
        <dbReference type="Pfam" id="PF00591"/>
    </source>
</evidence>
<dbReference type="FunFam" id="3.40.1030.10:FF:000002">
    <property type="entry name" value="Anthranilate phosphoribosyltransferase"/>
    <property type="match status" value="1"/>
</dbReference>
<dbReference type="GO" id="GO:0000287">
    <property type="term" value="F:magnesium ion binding"/>
    <property type="evidence" value="ECO:0007669"/>
    <property type="project" value="UniProtKB-UniRule"/>
</dbReference>
<keyword evidence="4 9" id="KW-0808">Transferase</keyword>
<keyword evidence="2 9" id="KW-0028">Amino-acid biosynthesis</keyword>
<dbReference type="STRING" id="1121476.SAMN02745751_02553"/>
<evidence type="ECO:0000313" key="13">
    <source>
        <dbReference type="Proteomes" id="UP000184052"/>
    </source>
</evidence>